<evidence type="ECO:0000313" key="1">
    <source>
        <dbReference type="EMBL" id="RST95651.1"/>
    </source>
</evidence>
<gene>
    <name evidence="1" type="ORF">CBF36_02925</name>
</gene>
<evidence type="ECO:0008006" key="3">
    <source>
        <dbReference type="Google" id="ProtNLM"/>
    </source>
</evidence>
<evidence type="ECO:0000313" key="2">
    <source>
        <dbReference type="Proteomes" id="UP000288490"/>
    </source>
</evidence>
<accession>A0A429ZPN9</accession>
<protein>
    <recommendedName>
        <fullName evidence="3">MepB protein</fullName>
    </recommendedName>
</protein>
<dbReference type="Proteomes" id="UP000288490">
    <property type="component" value="Unassembled WGS sequence"/>
</dbReference>
<dbReference type="PIRSF" id="PIRSF032285">
    <property type="entry name" value="UCP032285"/>
    <property type="match status" value="1"/>
</dbReference>
<organism evidence="1 2">
    <name type="scientific">Vagococcus bubulae</name>
    <dbReference type="NCBI Taxonomy" id="1977868"/>
    <lineage>
        <taxon>Bacteria</taxon>
        <taxon>Bacillati</taxon>
        <taxon>Bacillota</taxon>
        <taxon>Bacilli</taxon>
        <taxon>Lactobacillales</taxon>
        <taxon>Enterococcaceae</taxon>
        <taxon>Vagococcus</taxon>
    </lineage>
</organism>
<dbReference type="EMBL" id="NGJT01000003">
    <property type="protein sequence ID" value="RST95651.1"/>
    <property type="molecule type" value="Genomic_DNA"/>
</dbReference>
<dbReference type="RefSeq" id="WP_125956471.1">
    <property type="nucleotide sequence ID" value="NZ_JAQEJV010000003.1"/>
</dbReference>
<dbReference type="InterPro" id="IPR011235">
    <property type="entry name" value="MepB-like"/>
</dbReference>
<keyword evidence="2" id="KW-1185">Reference proteome</keyword>
<dbReference type="Gene3D" id="3.40.1350.140">
    <property type="entry name" value="MepB-like"/>
    <property type="match status" value="1"/>
</dbReference>
<dbReference type="Pfam" id="PF08877">
    <property type="entry name" value="MepB-like"/>
    <property type="match status" value="1"/>
</dbReference>
<sequence>MISLAYINHYFSPYSLSYERQNADYEGMFFYHCSISYRSRLAKKTPSKLGYFVSFWEKDTSNNNQPYSFSKAPDNTLIWVIDDNKKGLFTFPKEILLQKTILQTASKKGKMGIRVYPDWEVNLNNTAKKTQEWQTHFFQRIQ</sequence>
<dbReference type="InterPro" id="IPR038231">
    <property type="entry name" value="MepB-like_sf"/>
</dbReference>
<reference evidence="1 2" key="1">
    <citation type="submission" date="2017-05" db="EMBL/GenBank/DDBJ databases">
        <title>Vagococcus spp. assemblies.</title>
        <authorList>
            <person name="Gulvik C.A."/>
        </authorList>
    </citation>
    <scope>NUCLEOTIDE SEQUENCE [LARGE SCALE GENOMIC DNA]</scope>
    <source>
        <strain evidence="1 2">SS1994</strain>
    </source>
</reference>
<dbReference type="OrthoDB" id="4954833at2"/>
<dbReference type="AlphaFoldDB" id="A0A429ZPN9"/>
<name>A0A429ZPN9_9ENTE</name>
<proteinExistence type="predicted"/>
<comment type="caution">
    <text evidence="1">The sequence shown here is derived from an EMBL/GenBank/DDBJ whole genome shotgun (WGS) entry which is preliminary data.</text>
</comment>